<dbReference type="EC" id="2.3.1.48" evidence="2"/>
<dbReference type="InterPro" id="IPR016849">
    <property type="entry name" value="Rtt109"/>
</dbReference>
<comment type="caution">
    <text evidence="11">The sequence shown here is derived from an EMBL/GenBank/DDBJ whole genome shotgun (WGS) entry which is preliminary data.</text>
</comment>
<dbReference type="PANTHER" id="PTHR31571:SF2">
    <property type="entry name" value="HISTONE ACETYLTRANSFERASE RTT109"/>
    <property type="match status" value="1"/>
</dbReference>
<accession>A0AAE0WXB9</accession>
<dbReference type="GO" id="GO:0006974">
    <property type="term" value="P:DNA damage response"/>
    <property type="evidence" value="ECO:0007669"/>
    <property type="project" value="UniProtKB-KW"/>
</dbReference>
<dbReference type="SMART" id="SM01250">
    <property type="entry name" value="KAT11"/>
    <property type="match status" value="1"/>
</dbReference>
<feature type="compositionally biased region" description="Basic residues" evidence="10">
    <location>
        <begin position="560"/>
        <end position="569"/>
    </location>
</feature>
<evidence type="ECO:0000256" key="1">
    <source>
        <dbReference type="ARBA" id="ARBA00004123"/>
    </source>
</evidence>
<evidence type="ECO:0000256" key="6">
    <source>
        <dbReference type="ARBA" id="ARBA00023015"/>
    </source>
</evidence>
<dbReference type="GO" id="GO:0005634">
    <property type="term" value="C:nucleus"/>
    <property type="evidence" value="ECO:0007669"/>
    <property type="project" value="UniProtKB-SubCell"/>
</dbReference>
<evidence type="ECO:0000256" key="9">
    <source>
        <dbReference type="ARBA" id="ARBA00048940"/>
    </source>
</evidence>
<proteinExistence type="predicted"/>
<dbReference type="GO" id="GO:0006355">
    <property type="term" value="P:regulation of DNA-templated transcription"/>
    <property type="evidence" value="ECO:0007669"/>
    <property type="project" value="InterPro"/>
</dbReference>
<dbReference type="AlphaFoldDB" id="A0AAE0WXB9"/>
<keyword evidence="3" id="KW-0808">Transferase</keyword>
<evidence type="ECO:0000256" key="7">
    <source>
        <dbReference type="ARBA" id="ARBA00023163"/>
    </source>
</evidence>
<keyword evidence="12" id="KW-1185">Reference proteome</keyword>
<comment type="catalytic activity">
    <reaction evidence="9">
        <text>L-lysyl-[histone] + acetyl-CoA = N(6)-acetyl-L-lysyl-[histone] + CoA + H(+)</text>
        <dbReference type="Rhea" id="RHEA:21992"/>
        <dbReference type="Rhea" id="RHEA-COMP:9845"/>
        <dbReference type="Rhea" id="RHEA-COMP:11338"/>
        <dbReference type="ChEBI" id="CHEBI:15378"/>
        <dbReference type="ChEBI" id="CHEBI:29969"/>
        <dbReference type="ChEBI" id="CHEBI:57287"/>
        <dbReference type="ChEBI" id="CHEBI:57288"/>
        <dbReference type="ChEBI" id="CHEBI:61930"/>
        <dbReference type="EC" id="2.3.1.48"/>
    </reaction>
    <physiologicalReaction direction="left-to-right" evidence="9">
        <dbReference type="Rhea" id="RHEA:21993"/>
    </physiologicalReaction>
</comment>
<evidence type="ECO:0000256" key="4">
    <source>
        <dbReference type="ARBA" id="ARBA00022763"/>
    </source>
</evidence>
<keyword evidence="6" id="KW-0805">Transcription regulation</keyword>
<dbReference type="GO" id="GO:0032931">
    <property type="term" value="F:histone H3K56 acetyltransferase activity"/>
    <property type="evidence" value="ECO:0007669"/>
    <property type="project" value="TreeGrafter"/>
</dbReference>
<keyword evidence="7" id="KW-0804">Transcription</keyword>
<dbReference type="PANTHER" id="PTHR31571">
    <property type="entry name" value="ALTERED INHERITANCE OF MITOCHONDRIA PROTEIN 6"/>
    <property type="match status" value="1"/>
</dbReference>
<reference evidence="11" key="1">
    <citation type="submission" date="2023-07" db="EMBL/GenBank/DDBJ databases">
        <title>Black Yeasts Isolated from many extreme environments.</title>
        <authorList>
            <person name="Coleine C."/>
            <person name="Stajich J.E."/>
            <person name="Selbmann L."/>
        </authorList>
    </citation>
    <scope>NUCLEOTIDE SEQUENCE</scope>
    <source>
        <strain evidence="11">CCFEE 5485</strain>
    </source>
</reference>
<dbReference type="EMBL" id="JAUTXT010000001">
    <property type="protein sequence ID" value="KAK3679852.1"/>
    <property type="molecule type" value="Genomic_DNA"/>
</dbReference>
<dbReference type="Proteomes" id="UP001274830">
    <property type="component" value="Unassembled WGS sequence"/>
</dbReference>
<keyword evidence="5" id="KW-0007">Acetylation</keyword>
<dbReference type="PROSITE" id="PS51728">
    <property type="entry name" value="RTT109_HAT"/>
    <property type="match status" value="1"/>
</dbReference>
<feature type="region of interest" description="Disordered" evidence="10">
    <location>
        <begin position="539"/>
        <end position="569"/>
    </location>
</feature>
<evidence type="ECO:0000256" key="3">
    <source>
        <dbReference type="ARBA" id="ARBA00022679"/>
    </source>
</evidence>
<feature type="compositionally biased region" description="Polar residues" evidence="10">
    <location>
        <begin position="382"/>
        <end position="395"/>
    </location>
</feature>
<evidence type="ECO:0000313" key="11">
    <source>
        <dbReference type="EMBL" id="KAK3679852.1"/>
    </source>
</evidence>
<comment type="subcellular location">
    <subcellularLocation>
        <location evidence="1">Nucleus</location>
    </subcellularLocation>
</comment>
<dbReference type="Pfam" id="PF08214">
    <property type="entry name" value="HAT_KAT11"/>
    <property type="match status" value="1"/>
</dbReference>
<evidence type="ECO:0000256" key="8">
    <source>
        <dbReference type="ARBA" id="ARBA00023242"/>
    </source>
</evidence>
<feature type="compositionally biased region" description="Low complexity" evidence="10">
    <location>
        <begin position="429"/>
        <end position="441"/>
    </location>
</feature>
<dbReference type="InterPro" id="IPR051236">
    <property type="entry name" value="HAT_RTT109-like"/>
</dbReference>
<protein>
    <recommendedName>
        <fullName evidence="2">histone acetyltransferase</fullName>
        <ecNumber evidence="2">2.3.1.48</ecNumber>
    </recommendedName>
</protein>
<keyword evidence="4" id="KW-0227">DNA damage</keyword>
<keyword evidence="8" id="KW-0539">Nucleus</keyword>
<gene>
    <name evidence="11" type="ORF">LTR78_000228</name>
</gene>
<name>A0AAE0WXB9_9PEZI</name>
<evidence type="ECO:0000256" key="5">
    <source>
        <dbReference type="ARBA" id="ARBA00022990"/>
    </source>
</evidence>
<evidence type="ECO:0000256" key="2">
    <source>
        <dbReference type="ARBA" id="ARBA00013184"/>
    </source>
</evidence>
<evidence type="ECO:0000256" key="10">
    <source>
        <dbReference type="SAM" id="MobiDB-lite"/>
    </source>
</evidence>
<sequence length="569" mass="61972">MAVDGAVESLVLKYGDELRTFRVISLDQISMASQDNEDESLAQALAAAIPGGSDDNILDGLPLASGFKGKLRYIHSAPRPCDPLFPPPPGREPEKTRLSSHFLSLGVEPTRTAGNSVLISPYLKEQEEGVLGLGVEVFIYHTKYLTTIFVSKADTNGYITARNTTKPACTAFLRWLVNRERRKHPHRKIVVSLFARAQSQYLFPGSAEQSSKHVLDDRQLIKWWAKVLDPLLDLPCTGEIKPEINGYVTIPGYDAQELRSYLPRTQHADGRSWRAGHPLGELAETRGVSTAAPPRSLLPRFPDDPKARFIQELDDEVGLAEIDITSSPSKHKSGRWNSVRNLDRFWEAMEFRQECSSGRVVGFLWVVISPSQVVGKDDLESGASQEQLSQNTISSEAAIEGTPTPTPKRRGKRKPLTGPVVARQPRLKGGSSSLTATSTDLDGMLNSVRGDGLLVSREGYDKALQTLMHLDFANVEAAARSTSKWLAEVRSICGLSGDWAVDLVGTAAHPPARGGGYLYPNEQEAQVNDLGGIVKKKRRAGDVGAEADGPAVNMLSGGALRKKPKPSAT</sequence>
<feature type="region of interest" description="Disordered" evidence="10">
    <location>
        <begin position="378"/>
        <end position="441"/>
    </location>
</feature>
<dbReference type="InterPro" id="IPR013178">
    <property type="entry name" value="Histone_AcTrfase_Rtt109/CBP"/>
</dbReference>
<evidence type="ECO:0000313" key="12">
    <source>
        <dbReference type="Proteomes" id="UP001274830"/>
    </source>
</evidence>
<organism evidence="11 12">
    <name type="scientific">Recurvomyces mirabilis</name>
    <dbReference type="NCBI Taxonomy" id="574656"/>
    <lineage>
        <taxon>Eukaryota</taxon>
        <taxon>Fungi</taxon>
        <taxon>Dikarya</taxon>
        <taxon>Ascomycota</taxon>
        <taxon>Pezizomycotina</taxon>
        <taxon>Dothideomycetes</taxon>
        <taxon>Dothideomycetidae</taxon>
        <taxon>Mycosphaerellales</taxon>
        <taxon>Teratosphaeriaceae</taxon>
        <taxon>Recurvomyces</taxon>
    </lineage>
</organism>